<dbReference type="InterPro" id="IPR021312">
    <property type="entry name" value="DUF2889"/>
</dbReference>
<reference evidence="2 3" key="1">
    <citation type="submission" date="2020-02" db="EMBL/GenBank/DDBJ databases">
        <authorList>
            <person name="Zheng R.K."/>
            <person name="Sun C.M."/>
        </authorList>
    </citation>
    <scope>NUCLEOTIDE SEQUENCE [LARGE SCALE GENOMIC DNA]</scope>
    <source>
        <strain evidence="3">zrk23</strain>
    </source>
</reference>
<dbReference type="Pfam" id="PF11136">
    <property type="entry name" value="DUF2889"/>
    <property type="match status" value="1"/>
</dbReference>
<evidence type="ECO:0000313" key="3">
    <source>
        <dbReference type="Proteomes" id="UP000501568"/>
    </source>
</evidence>
<dbReference type="RefSeq" id="WP_165327743.1">
    <property type="nucleotide sequence ID" value="NZ_CP049109.1"/>
</dbReference>
<accession>A0A6G6Y737</accession>
<evidence type="ECO:0000313" key="2">
    <source>
        <dbReference type="EMBL" id="QIG80735.1"/>
    </source>
</evidence>
<protein>
    <submittedName>
        <fullName evidence="2">DUF2889 domain-containing protein</fullName>
    </submittedName>
</protein>
<dbReference type="KEGG" id="spzr:G5C33_13705"/>
<dbReference type="EMBL" id="CP049109">
    <property type="protein sequence ID" value="QIG80735.1"/>
    <property type="molecule type" value="Genomic_DNA"/>
</dbReference>
<organism evidence="2 3">
    <name type="scientific">Stakelama tenebrarum</name>
    <dbReference type="NCBI Taxonomy" id="2711215"/>
    <lineage>
        <taxon>Bacteria</taxon>
        <taxon>Pseudomonadati</taxon>
        <taxon>Pseudomonadota</taxon>
        <taxon>Alphaproteobacteria</taxon>
        <taxon>Sphingomonadales</taxon>
        <taxon>Sphingomonadaceae</taxon>
        <taxon>Stakelama</taxon>
    </lineage>
</organism>
<evidence type="ECO:0000256" key="1">
    <source>
        <dbReference type="SAM" id="MobiDB-lite"/>
    </source>
</evidence>
<feature type="region of interest" description="Disordered" evidence="1">
    <location>
        <begin position="226"/>
        <end position="248"/>
    </location>
</feature>
<keyword evidence="3" id="KW-1185">Reference proteome</keyword>
<feature type="compositionally biased region" description="Low complexity" evidence="1">
    <location>
        <begin position="237"/>
        <end position="248"/>
    </location>
</feature>
<name>A0A6G6Y737_9SPHN</name>
<sequence length="248" mass="27356">MAEARLDDLPGFRRRFRVVPEAGLVRTAVEDDYHHMAVTLHHDGAAITQVEPEMIRIPWTTCPGAVAVLVDSFTGMPLDEASRTTAEKQQNCTHLFDLAVLGAAHAGDDAPLTYDILSCDAVDGEVTAELRRDGEPVLRWSHERFTLTAPEEVAGQSLFKLGDWIKSLSPERQEYARILRWGTILANGRDISDRVRTDKSKLPIGQCYTFQEKNRGSACYIEGTTRDFSSGRDGPLAEETAGAAEPAE</sequence>
<dbReference type="AlphaFoldDB" id="A0A6G6Y737"/>
<dbReference type="Proteomes" id="UP000501568">
    <property type="component" value="Chromosome"/>
</dbReference>
<proteinExistence type="predicted"/>
<gene>
    <name evidence="2" type="ORF">G5C33_13705</name>
</gene>